<dbReference type="Proteomes" id="UP000299102">
    <property type="component" value="Unassembled WGS sequence"/>
</dbReference>
<dbReference type="AlphaFoldDB" id="A0A4C1VV20"/>
<keyword evidence="1" id="KW-1133">Transmembrane helix</keyword>
<accession>A0A4C1VV20</accession>
<protein>
    <submittedName>
        <fullName evidence="2">Uncharacterized protein</fullName>
    </submittedName>
</protein>
<feature type="transmembrane region" description="Helical" evidence="1">
    <location>
        <begin position="90"/>
        <end position="111"/>
    </location>
</feature>
<dbReference type="EMBL" id="BGZK01000403">
    <property type="protein sequence ID" value="GBP41675.1"/>
    <property type="molecule type" value="Genomic_DNA"/>
</dbReference>
<evidence type="ECO:0000313" key="2">
    <source>
        <dbReference type="EMBL" id="GBP41675.1"/>
    </source>
</evidence>
<comment type="caution">
    <text evidence="2">The sequence shown here is derived from an EMBL/GenBank/DDBJ whole genome shotgun (WGS) entry which is preliminary data.</text>
</comment>
<reference evidence="2 3" key="1">
    <citation type="journal article" date="2019" name="Commun. Biol.">
        <title>The bagworm genome reveals a unique fibroin gene that provides high tensile strength.</title>
        <authorList>
            <person name="Kono N."/>
            <person name="Nakamura H."/>
            <person name="Ohtoshi R."/>
            <person name="Tomita M."/>
            <person name="Numata K."/>
            <person name="Arakawa K."/>
        </authorList>
    </citation>
    <scope>NUCLEOTIDE SEQUENCE [LARGE SCALE GENOMIC DNA]</scope>
</reference>
<keyword evidence="3" id="KW-1185">Reference proteome</keyword>
<name>A0A4C1VV20_EUMVA</name>
<proteinExistence type="predicted"/>
<organism evidence="2 3">
    <name type="scientific">Eumeta variegata</name>
    <name type="common">Bagworm moth</name>
    <name type="synonym">Eumeta japonica</name>
    <dbReference type="NCBI Taxonomy" id="151549"/>
    <lineage>
        <taxon>Eukaryota</taxon>
        <taxon>Metazoa</taxon>
        <taxon>Ecdysozoa</taxon>
        <taxon>Arthropoda</taxon>
        <taxon>Hexapoda</taxon>
        <taxon>Insecta</taxon>
        <taxon>Pterygota</taxon>
        <taxon>Neoptera</taxon>
        <taxon>Endopterygota</taxon>
        <taxon>Lepidoptera</taxon>
        <taxon>Glossata</taxon>
        <taxon>Ditrysia</taxon>
        <taxon>Tineoidea</taxon>
        <taxon>Psychidae</taxon>
        <taxon>Oiketicinae</taxon>
        <taxon>Eumeta</taxon>
    </lineage>
</organism>
<evidence type="ECO:0000256" key="1">
    <source>
        <dbReference type="SAM" id="Phobius"/>
    </source>
</evidence>
<keyword evidence="1" id="KW-0812">Transmembrane</keyword>
<keyword evidence="1" id="KW-0472">Membrane</keyword>
<sequence>MTLLLYQGLAPTKQMHVNLRPKVYFIILNLKIYDDTEPLSSKRAISESFNSAPPPPGGTGNRSHVYSPCVLARYCQDVRVTDLTELDASLAFLLASSYLHHFLLLVFWLPYAR</sequence>
<evidence type="ECO:0000313" key="3">
    <source>
        <dbReference type="Proteomes" id="UP000299102"/>
    </source>
</evidence>
<gene>
    <name evidence="2" type="ORF">EVAR_31993_1</name>
</gene>